<dbReference type="GO" id="GO:0015098">
    <property type="term" value="F:molybdate ion transmembrane transporter activity"/>
    <property type="evidence" value="ECO:0007669"/>
    <property type="project" value="InterPro"/>
</dbReference>
<reference evidence="3" key="1">
    <citation type="submission" date="2017-12" db="EMBL/GenBank/DDBJ databases">
        <authorList>
            <consortium name="SysMetEx"/>
        </authorList>
    </citation>
    <scope>NUCLEOTIDE SEQUENCE</scope>
    <source>
        <strain evidence="3">Pb_238</strain>
    </source>
</reference>
<feature type="transmembrane region" description="Helical" evidence="2">
    <location>
        <begin position="144"/>
        <end position="166"/>
    </location>
</feature>
<name>A0A2I2MFW0_9BACT</name>
<dbReference type="AlphaFoldDB" id="A0A2I2MFW0"/>
<feature type="transmembrane region" description="Helical" evidence="2">
    <location>
        <begin position="30"/>
        <end position="50"/>
    </location>
</feature>
<feature type="transmembrane region" description="Helical" evidence="2">
    <location>
        <begin position="103"/>
        <end position="123"/>
    </location>
</feature>
<keyword evidence="2" id="KW-0812">Transmembrane</keyword>
<gene>
    <name evidence="3" type="ORF">LFTS_01159</name>
</gene>
<feature type="region of interest" description="Disordered" evidence="1">
    <location>
        <begin position="1"/>
        <end position="20"/>
    </location>
</feature>
<feature type="transmembrane region" description="Helical" evidence="2">
    <location>
        <begin position="62"/>
        <end position="83"/>
    </location>
</feature>
<feature type="transmembrane region" description="Helical" evidence="2">
    <location>
        <begin position="334"/>
        <end position="362"/>
    </location>
</feature>
<evidence type="ECO:0000256" key="1">
    <source>
        <dbReference type="SAM" id="MobiDB-lite"/>
    </source>
</evidence>
<dbReference type="EMBL" id="LT966316">
    <property type="protein sequence ID" value="SOU92532.1"/>
    <property type="molecule type" value="Genomic_DNA"/>
</dbReference>
<evidence type="ECO:0000313" key="3">
    <source>
        <dbReference type="EMBL" id="SOU92532.1"/>
    </source>
</evidence>
<evidence type="ECO:0000256" key="2">
    <source>
        <dbReference type="SAM" id="Phobius"/>
    </source>
</evidence>
<accession>A0A2I2MFW0</accession>
<feature type="transmembrane region" description="Helical" evidence="2">
    <location>
        <begin position="262"/>
        <end position="283"/>
    </location>
</feature>
<sequence>MGDVRLHFNGKMKRTGKTPQNGKSFRIKDLWGTLFDLWFLIPVLCLMVGAERDGTPRMLGEDFLYLGSAWLLSALLFRTPLPLQPLKIWAFLFLLFRPTPEVLSLAATLQGVILCAAGSVSRVRALDGAFDRRGFERIRRAVGFYVRGIAILSLGEVVFRSAGFAFPAAWFRGVSGTAGHLSGTVLPVLLLVIPQIPVTLLNGALSTVRERREEGVLSPEARDRLTGKNMLWWLGCTSLVAAALGVLPFCHGSGGLRTYRRYRIRSLLPSLISGMVLILLGLTCRLPGISLPPAVVSVLFLGAFLAVEAARRKREKGQENGKEGVRIERHPLELWVLSGGVLSGTMLLGMVPLFLLVILFVIGGGRSSGVRATSADPADRLLLGDLPGKTGLLSGFAPAGPPVLCFPDQLSNGTDSGGQVKTALCRQFPPPVSSDPALSSSEDHVPRRVRRIPGVFFRSLLLLLFCGMFRSFVLPPRRTIVGLSFLSRYRFSSLVPARAP</sequence>
<feature type="transmembrane region" description="Helical" evidence="2">
    <location>
        <begin position="455"/>
        <end position="473"/>
    </location>
</feature>
<dbReference type="InterPro" id="IPR031563">
    <property type="entry name" value="MOT1/MOT2"/>
</dbReference>
<dbReference type="Pfam" id="PF16983">
    <property type="entry name" value="MFS_MOT1"/>
    <property type="match status" value="1"/>
</dbReference>
<dbReference type="RefSeq" id="WP_180271586.1">
    <property type="nucleotide sequence ID" value="NZ_OBMB01000001.1"/>
</dbReference>
<protein>
    <submittedName>
        <fullName evidence="3">Molybdate transporter of MFS superfamily protein</fullName>
    </submittedName>
</protein>
<proteinExistence type="predicted"/>
<organism evidence="3">
    <name type="scientific">Leptospirillum ferriphilum</name>
    <dbReference type="NCBI Taxonomy" id="178606"/>
    <lineage>
        <taxon>Bacteria</taxon>
        <taxon>Pseudomonadati</taxon>
        <taxon>Nitrospirota</taxon>
        <taxon>Nitrospiria</taxon>
        <taxon>Nitrospirales</taxon>
        <taxon>Nitrospiraceae</taxon>
        <taxon>Leptospirillum</taxon>
    </lineage>
</organism>
<dbReference type="PANTHER" id="PTHR31970">
    <property type="match status" value="1"/>
</dbReference>
<keyword evidence="2" id="KW-1133">Transmembrane helix</keyword>
<keyword evidence="2" id="KW-0472">Membrane</keyword>
<dbReference type="PANTHER" id="PTHR31970:SF9">
    <property type="entry name" value="MOLYBDATE TRANSPORTER 2"/>
    <property type="match status" value="1"/>
</dbReference>